<sequence>MRLFLVRHGQTQSNVDHLLDTAVPGADLSPLGREQAGALVGALGERGIGAVTASTLVRTQQTAAPLAAHLGLDVAVADGLREIEAGDLEMRGDEESVRRYLEVVAAWLHGDLTVAEPGAEDGHAFFARYDAAVADALAAARAAGVDTLALVSHGAAIRTWSGVRARNLTAAFVIATGLENTGVVELQGGPGEGWTCVRWTGAVLGPEQAEVAGAGPAAEPAPVEPGPVF</sequence>
<comment type="caution">
    <text evidence="1">The sequence shown here is derived from an EMBL/GenBank/DDBJ whole genome shotgun (WGS) entry which is preliminary data.</text>
</comment>
<gene>
    <name evidence="1" type="ORF">BJ968_003367</name>
</gene>
<dbReference type="InterPro" id="IPR050275">
    <property type="entry name" value="PGM_Phosphatase"/>
</dbReference>
<proteinExistence type="predicted"/>
<dbReference type="CDD" id="cd07067">
    <property type="entry name" value="HP_PGM_like"/>
    <property type="match status" value="1"/>
</dbReference>
<dbReference type="PANTHER" id="PTHR48100:SF58">
    <property type="entry name" value="PE-PGRS FAMILY PROTEIN PE_PGRS11"/>
    <property type="match status" value="1"/>
</dbReference>
<dbReference type="EMBL" id="JACCBB010000001">
    <property type="protein sequence ID" value="NYD23827.1"/>
    <property type="molecule type" value="Genomic_DNA"/>
</dbReference>
<dbReference type="PANTHER" id="PTHR48100">
    <property type="entry name" value="BROAD-SPECIFICITY PHOSPHATASE YOR283W-RELATED"/>
    <property type="match status" value="1"/>
</dbReference>
<reference evidence="1 2" key="1">
    <citation type="submission" date="2020-07" db="EMBL/GenBank/DDBJ databases">
        <title>Sequencing the genomes of 1000 actinobacteria strains.</title>
        <authorList>
            <person name="Klenk H.-P."/>
        </authorList>
    </citation>
    <scope>NUCLEOTIDE SEQUENCE [LARGE SCALE GENOMIC DNA]</scope>
    <source>
        <strain evidence="1 2">DSM 7487</strain>
    </source>
</reference>
<dbReference type="GO" id="GO:0004619">
    <property type="term" value="F:phosphoglycerate mutase activity"/>
    <property type="evidence" value="ECO:0007669"/>
    <property type="project" value="UniProtKB-EC"/>
</dbReference>
<dbReference type="Proteomes" id="UP000521922">
    <property type="component" value="Unassembled WGS sequence"/>
</dbReference>
<keyword evidence="1" id="KW-0413">Isomerase</keyword>
<dbReference type="GO" id="GO:0005737">
    <property type="term" value="C:cytoplasm"/>
    <property type="evidence" value="ECO:0007669"/>
    <property type="project" value="TreeGrafter"/>
</dbReference>
<dbReference type="AlphaFoldDB" id="A0A7Y9J226"/>
<keyword evidence="2" id="KW-1185">Reference proteome</keyword>
<evidence type="ECO:0000313" key="2">
    <source>
        <dbReference type="Proteomes" id="UP000521922"/>
    </source>
</evidence>
<dbReference type="Pfam" id="PF00300">
    <property type="entry name" value="His_Phos_1"/>
    <property type="match status" value="1"/>
</dbReference>
<dbReference type="InterPro" id="IPR013078">
    <property type="entry name" value="His_Pase_superF_clade-1"/>
</dbReference>
<organism evidence="1 2">
    <name type="scientific">Kineococcus aurantiacus</name>
    <dbReference type="NCBI Taxonomy" id="37633"/>
    <lineage>
        <taxon>Bacteria</taxon>
        <taxon>Bacillati</taxon>
        <taxon>Actinomycetota</taxon>
        <taxon>Actinomycetes</taxon>
        <taxon>Kineosporiales</taxon>
        <taxon>Kineosporiaceae</taxon>
        <taxon>Kineococcus</taxon>
    </lineage>
</organism>
<name>A0A7Y9J226_9ACTN</name>
<dbReference type="RefSeq" id="WP_179753831.1">
    <property type="nucleotide sequence ID" value="NZ_BAAAGN010000003.1"/>
</dbReference>
<dbReference type="InterPro" id="IPR001345">
    <property type="entry name" value="PG/BPGM_mutase_AS"/>
</dbReference>
<evidence type="ECO:0000313" key="1">
    <source>
        <dbReference type="EMBL" id="NYD23827.1"/>
    </source>
</evidence>
<dbReference type="SUPFAM" id="SSF53254">
    <property type="entry name" value="Phosphoglycerate mutase-like"/>
    <property type="match status" value="1"/>
</dbReference>
<dbReference type="PROSITE" id="PS00175">
    <property type="entry name" value="PG_MUTASE"/>
    <property type="match status" value="1"/>
</dbReference>
<dbReference type="EC" id="5.4.2.12" evidence="1"/>
<dbReference type="Gene3D" id="3.40.50.1240">
    <property type="entry name" value="Phosphoglycerate mutase-like"/>
    <property type="match status" value="1"/>
</dbReference>
<accession>A0A7Y9J226</accession>
<dbReference type="SMART" id="SM00855">
    <property type="entry name" value="PGAM"/>
    <property type="match status" value="1"/>
</dbReference>
<dbReference type="GO" id="GO:0016791">
    <property type="term" value="F:phosphatase activity"/>
    <property type="evidence" value="ECO:0007669"/>
    <property type="project" value="TreeGrafter"/>
</dbReference>
<protein>
    <submittedName>
        <fullName evidence="1">Putative phosphoglycerate mutase</fullName>
        <ecNumber evidence="1">5.4.2.12</ecNumber>
    </submittedName>
</protein>
<dbReference type="InterPro" id="IPR029033">
    <property type="entry name" value="His_PPase_superfam"/>
</dbReference>